<dbReference type="EMBL" id="CP013118">
    <property type="protein sequence ID" value="ALO17374.1"/>
    <property type="molecule type" value="Genomic_DNA"/>
</dbReference>
<dbReference type="InterPro" id="IPR029063">
    <property type="entry name" value="SAM-dependent_MTases_sf"/>
</dbReference>
<sequence>MSLFQKSVEKKYLNELDTALIDQKYKAFQDYFGNAEIQENIRNSKEEQFQEGFLRELFVSVFGYTLNPQPNFNLTTELKNIANSKKADGAILRNAEALAVIELKGTDTTDLDSIEAQAFGYKNHHPKCVYVITSNFEKLRFYIQNAVDHIDFDLFNLTREQFSLMWLCLAKDSLLNDLPLKIKESSVLQEENITKKLYADYSKFREDIYNNLVKNNPETDKLLLFKKTQKLLDRFLFIFFAEDRLLLPPNSISEIVKQWDTLKDLDAYVPLYERFKMYFGYLNTGYKGKKYDIYAYNGGLFAPDELLDSISVDDDILHEHTRKLSQYDYETDVDVNILGHIFEHSLGEIENVQAEIKGETVDAQKTRRKKDGIFYTPKYITKYIVENTVGKLCEEKRAELEIVDEEYAKGRKNRKKETIKTLDDKLTAYRNWLLSLTILDPACGSGAFLNQALDFLITEHRKIDDLRAQLFGGGIVFSDITTDILEKNIYGVDLNEESVEIAKLSLWLRTAQKGRKLNKLNNNIKCGNSLIDDPEVAGEKAFNWQNEFPEIFKNGGFDVVIGNPPYVRVQGLKEHYFDHTIFYEKQYLSATGNYDIYSLFMEKSFSLINSSGIVSFILPHKFLISDFGSGIRSFFINNSAVDEIIHFGAELVFQDATTYTCIINLTKSKKEFLKFKNINPKQLFDLIPFETISYQELTSDQWFLSNIQDKSILDKIQKQPLKLNDVFNRFVQGIITGKDAVFCVNGLLKSDSLVVKDENGTCHELELEILKPHLRGEDISKYKNLENKEWLVFPYDLINGKAELLKPDVLKNSFPNTFKYLSVYEDILRERENGKFDNELWYQYSRNQAISVLEQPKIITPEVCFGGSMTFDNCNFYHNSKCHTLLLKPESKFDYLSILPLLNSSIFWFYLSNTGNVLRGGYIGVKRKVLEPFGVPNPEVIDTDRLKDYSLSIISNNKHFQEIENQFIKYLASIFHGINISKKLNNWYKLSFAEFILELKKSIKNLNDIKLSKSDEMEWMELFETKKAEVQTINSAIDKTDKEINQMVYELYGLTAEEIKIVEESI</sequence>
<comment type="catalytic activity">
    <reaction evidence="7">
        <text>a 2'-deoxyadenosine in DNA + S-adenosyl-L-methionine = an N(6)-methyl-2'-deoxyadenosine in DNA + S-adenosyl-L-homocysteine + H(+)</text>
        <dbReference type="Rhea" id="RHEA:15197"/>
        <dbReference type="Rhea" id="RHEA-COMP:12418"/>
        <dbReference type="Rhea" id="RHEA-COMP:12419"/>
        <dbReference type="ChEBI" id="CHEBI:15378"/>
        <dbReference type="ChEBI" id="CHEBI:57856"/>
        <dbReference type="ChEBI" id="CHEBI:59789"/>
        <dbReference type="ChEBI" id="CHEBI:90615"/>
        <dbReference type="ChEBI" id="CHEBI:90616"/>
        <dbReference type="EC" id="2.1.1.72"/>
    </reaction>
</comment>
<dbReference type="Pfam" id="PF07669">
    <property type="entry name" value="Eco57I"/>
    <property type="match status" value="1"/>
</dbReference>
<keyword evidence="2" id="KW-0489">Methyltransferase</keyword>
<feature type="domain" description="Type II methyltransferase M.TaqI-like" evidence="8">
    <location>
        <begin position="487"/>
        <end position="653"/>
    </location>
</feature>
<evidence type="ECO:0000256" key="6">
    <source>
        <dbReference type="ARBA" id="ARBA00023125"/>
    </source>
</evidence>
<dbReference type="SUPFAM" id="SSF53335">
    <property type="entry name" value="S-adenosyl-L-methionine-dependent methyltransferases"/>
    <property type="match status" value="1"/>
</dbReference>
<gene>
    <name evidence="10" type="ORF">L21SP5_03779</name>
</gene>
<dbReference type="PATRIC" id="fig|1307839.3.peg.4039"/>
<name>A0A0S2I542_9BACT</name>
<keyword evidence="4" id="KW-0949">S-adenosyl-L-methionine</keyword>
<evidence type="ECO:0000256" key="7">
    <source>
        <dbReference type="ARBA" id="ARBA00047942"/>
    </source>
</evidence>
<dbReference type="InterPro" id="IPR050953">
    <property type="entry name" value="N4_N6_ade-DNA_methylase"/>
</dbReference>
<dbReference type="GO" id="GO:0009007">
    <property type="term" value="F:site-specific DNA-methyltransferase (adenine-specific) activity"/>
    <property type="evidence" value="ECO:0007669"/>
    <property type="project" value="UniProtKB-EC"/>
</dbReference>
<keyword evidence="11" id="KW-1185">Reference proteome</keyword>
<dbReference type="STRING" id="1307839.L21SP5_03779"/>
<dbReference type="KEGG" id="blq:L21SP5_03779"/>
<evidence type="ECO:0000256" key="2">
    <source>
        <dbReference type="ARBA" id="ARBA00022603"/>
    </source>
</evidence>
<dbReference type="REBASE" id="131149">
    <property type="entry name" value="BspD4ORF3779P"/>
</dbReference>
<dbReference type="GO" id="GO:0016787">
    <property type="term" value="F:hydrolase activity"/>
    <property type="evidence" value="ECO:0007669"/>
    <property type="project" value="UniProtKB-KW"/>
</dbReference>
<dbReference type="GO" id="GO:0032259">
    <property type="term" value="P:methylation"/>
    <property type="evidence" value="ECO:0007669"/>
    <property type="project" value="UniProtKB-KW"/>
</dbReference>
<organism evidence="10 11">
    <name type="scientific">Salinivirga cyanobacteriivorans</name>
    <dbReference type="NCBI Taxonomy" id="1307839"/>
    <lineage>
        <taxon>Bacteria</taxon>
        <taxon>Pseudomonadati</taxon>
        <taxon>Bacteroidota</taxon>
        <taxon>Bacteroidia</taxon>
        <taxon>Bacteroidales</taxon>
        <taxon>Salinivirgaceae</taxon>
        <taxon>Salinivirga</taxon>
    </lineage>
</organism>
<evidence type="ECO:0000256" key="1">
    <source>
        <dbReference type="ARBA" id="ARBA00011900"/>
    </source>
</evidence>
<dbReference type="InterPro" id="IPR025931">
    <property type="entry name" value="TaqI_C"/>
</dbReference>
<keyword evidence="5" id="KW-0680">Restriction system</keyword>
<keyword evidence="6" id="KW-0238">DNA-binding</keyword>
<feature type="domain" description="TaqI-like C-terminal specificity" evidence="9">
    <location>
        <begin position="772"/>
        <end position="933"/>
    </location>
</feature>
<accession>A0A0S2I542</accession>
<evidence type="ECO:0000259" key="8">
    <source>
        <dbReference type="Pfam" id="PF07669"/>
    </source>
</evidence>
<dbReference type="Pfam" id="PF12950">
    <property type="entry name" value="TaqI_C"/>
    <property type="match status" value="1"/>
</dbReference>
<dbReference type="PANTHER" id="PTHR33841">
    <property type="entry name" value="DNA METHYLTRANSFERASE YEEA-RELATED"/>
    <property type="match status" value="1"/>
</dbReference>
<dbReference type="GO" id="GO:0003677">
    <property type="term" value="F:DNA binding"/>
    <property type="evidence" value="ECO:0007669"/>
    <property type="project" value="UniProtKB-KW"/>
</dbReference>
<keyword evidence="10" id="KW-0378">Hydrolase</keyword>
<evidence type="ECO:0000256" key="3">
    <source>
        <dbReference type="ARBA" id="ARBA00022679"/>
    </source>
</evidence>
<evidence type="ECO:0000313" key="10">
    <source>
        <dbReference type="EMBL" id="ALO17374.1"/>
    </source>
</evidence>
<dbReference type="Proteomes" id="UP000064893">
    <property type="component" value="Chromosome"/>
</dbReference>
<evidence type="ECO:0000256" key="5">
    <source>
        <dbReference type="ARBA" id="ARBA00022747"/>
    </source>
</evidence>
<dbReference type="PANTHER" id="PTHR33841:SF1">
    <property type="entry name" value="DNA METHYLTRANSFERASE A"/>
    <property type="match status" value="1"/>
</dbReference>
<dbReference type="InterPro" id="IPR002052">
    <property type="entry name" value="DNA_methylase_N6_adenine_CS"/>
</dbReference>
<dbReference type="AlphaFoldDB" id="A0A0S2I542"/>
<dbReference type="PRINTS" id="PR00507">
    <property type="entry name" value="N12N6MTFRASE"/>
</dbReference>
<dbReference type="InterPro" id="IPR011639">
    <property type="entry name" value="MethylTrfase_TaqI-like_dom"/>
</dbReference>
<keyword evidence="3" id="KW-0808">Transferase</keyword>
<dbReference type="GO" id="GO:0009307">
    <property type="term" value="P:DNA restriction-modification system"/>
    <property type="evidence" value="ECO:0007669"/>
    <property type="project" value="UniProtKB-KW"/>
</dbReference>
<dbReference type="RefSeq" id="WP_057954652.1">
    <property type="nucleotide sequence ID" value="NZ_CP013118.1"/>
</dbReference>
<dbReference type="OrthoDB" id="9814572at2"/>
<evidence type="ECO:0000256" key="4">
    <source>
        <dbReference type="ARBA" id="ARBA00022691"/>
    </source>
</evidence>
<protein>
    <recommendedName>
        <fullName evidence="1">site-specific DNA-methyltransferase (adenine-specific)</fullName>
        <ecNumber evidence="1">2.1.1.72</ecNumber>
    </recommendedName>
</protein>
<proteinExistence type="predicted"/>
<evidence type="ECO:0000313" key="11">
    <source>
        <dbReference type="Proteomes" id="UP000064893"/>
    </source>
</evidence>
<evidence type="ECO:0000259" key="9">
    <source>
        <dbReference type="Pfam" id="PF12950"/>
    </source>
</evidence>
<dbReference type="Gene3D" id="3.40.50.150">
    <property type="entry name" value="Vaccinia Virus protein VP39"/>
    <property type="match status" value="1"/>
</dbReference>
<dbReference type="EC" id="2.1.1.72" evidence="1"/>
<dbReference type="PROSITE" id="PS00092">
    <property type="entry name" value="N6_MTASE"/>
    <property type="match status" value="1"/>
</dbReference>
<reference evidence="10 11" key="1">
    <citation type="submission" date="2015-11" db="EMBL/GenBank/DDBJ databases">
        <title>Description and complete genome sequence of a novel strain predominating in hypersaline microbial mats and representing a new family of the Bacteriodetes phylum.</title>
        <authorList>
            <person name="Spring S."/>
            <person name="Bunk B."/>
            <person name="Sproer C."/>
            <person name="Klenk H.-P."/>
        </authorList>
    </citation>
    <scope>NUCLEOTIDE SEQUENCE [LARGE SCALE GENOMIC DNA]</scope>
    <source>
        <strain evidence="10 11">L21-Spi-D4</strain>
    </source>
</reference>